<feature type="compositionally biased region" description="Acidic residues" evidence="2">
    <location>
        <begin position="963"/>
        <end position="972"/>
    </location>
</feature>
<feature type="compositionally biased region" description="Acidic residues" evidence="2">
    <location>
        <begin position="582"/>
        <end position="591"/>
    </location>
</feature>
<evidence type="ECO:0000256" key="2">
    <source>
        <dbReference type="SAM" id="MobiDB-lite"/>
    </source>
</evidence>
<feature type="region of interest" description="Disordered" evidence="2">
    <location>
        <begin position="1"/>
        <end position="87"/>
    </location>
</feature>
<feature type="compositionally biased region" description="Basic and acidic residues" evidence="2">
    <location>
        <begin position="604"/>
        <end position="625"/>
    </location>
</feature>
<feature type="compositionally biased region" description="Acidic residues" evidence="2">
    <location>
        <begin position="987"/>
        <end position="1014"/>
    </location>
</feature>
<dbReference type="Pfam" id="PF03914">
    <property type="entry name" value="CBF"/>
    <property type="match status" value="1"/>
</dbReference>
<sequence length="1160" mass="126442">MAPPNPYIKALAPSAGGSKSAASPKRKNGDKKDKRGGGSTDGKGKGRAVDSVLRDEILALGGDEADLGMLEDVESGSEVEGDEEGEAGLLRDLKSFVKGLDFKAAGAAAPASDSEDEAAQDDEDDEESDEENEDEAAEEALEQPVVEEKKQEEKVDAAPPKKESKVEREARRRAEREAAKAEEALKKEEDKLAKEEKRAAKLQGGKSPWIVDPTPQWYAVPIVTPSATAPRPKPELVTILLERGRALLQKENDLYSSSLDPKAAKSSAPPPPTGLSKADQVFIQQILSSGTSSDRISALLLLVSSSPLHTTTYLDQLAALCRKKSRDESLRAMRGVVDWWSGESGGSPTRKLRYFADQPALATVAAAYEALEKKGKYAVSEYEGLTKEDVERCLVLFTFEDWFKRWFFQILQALEQMSVDPLPHPRTQAVMHLSGLLRDKPEQESNILRLLVNKLGDTNRGIASKTSHHLLQVLQTHPGMTPILVREVAALVLRPRTSAVAASAPAASSSHMRFEDDEDKAKQKKAAAAAAVKDHARDNARYYGVVTLNQVMLKKDQADVAGKMVDVYFEVFSDVLGRLPDKDDEGEGSADEGDKHAKGKKRSRGGDVKGKKGGKKGGDENGREDAVDDVDSKLVAAVLTGINRAFPFAKIDDDLLKKRLDTLFRITHTSTFNVSIQALLLIFRVASAKKDILERFYRALYASMHDPRLANSSKQALYLNLLFRATKQDQDVNRVAAFVKRLIQILCGMDTTFVLGGLFIVGELMATVAGLRTLVTIPEKTKLAAVSEAQAQLPEGERDSHALDSYDGRKREPKFAHAESSCLWELMPLLSHWHPTVVQYASAVLSGEPISATSDLEQYSVAAFLDRFVYREAKKAASSKGSSMMQPGLAGQDSTNRVVLVKGAHKASKAEVPVNSEQFRKRNVHDIPADQVFFHKFFSSKAALDGDKAAAATKRKSRKSRDSDDEEAEGSDAESIADAGGDIDGAGFDEDEMMAAMGDDVEDDEAETDEEMEEEIWKAMRKSMPKAKGDSDLDDLLDEEASGVDITDDDDLAQYDYTDSEDEGAEGKAGAAEEEGEWKSAFPDEDEGDDGSDGFVEADDDLLGSDEDIMLGGGSDDDEEDEEDKARSKKSSKKRKVKHLPTFASAEDYAHLLGDSDNDA</sequence>
<gene>
    <name evidence="4" type="ORF">RHTO0S_14e02608g</name>
</gene>
<comment type="similarity">
    <text evidence="1">Belongs to the CBF/MAK21 family.</text>
</comment>
<protein>
    <submittedName>
        <fullName evidence="4">RHTO0S14e02608g1_1</fullName>
    </submittedName>
</protein>
<feature type="compositionally biased region" description="Acidic residues" evidence="2">
    <location>
        <begin position="1083"/>
        <end position="1123"/>
    </location>
</feature>
<dbReference type="InterPro" id="IPR040155">
    <property type="entry name" value="CEBPZ/Mak21-like"/>
</dbReference>
<evidence type="ECO:0000313" key="4">
    <source>
        <dbReference type="EMBL" id="CDR47367.1"/>
    </source>
</evidence>
<dbReference type="AlphaFoldDB" id="A0A061BDC5"/>
<dbReference type="PANTHER" id="PTHR12048:SF0">
    <property type="entry name" value="CCAAT_ENHANCER-BINDING PROTEIN ZETA"/>
    <property type="match status" value="1"/>
</dbReference>
<feature type="region of interest" description="Disordered" evidence="2">
    <location>
        <begin position="502"/>
        <end position="521"/>
    </location>
</feature>
<dbReference type="PANTHER" id="PTHR12048">
    <property type="entry name" value="CCAAT-BINDING FACTOR-RELATED"/>
    <property type="match status" value="1"/>
</dbReference>
<accession>A0A061BDC5</accession>
<dbReference type="SUPFAM" id="SSF48371">
    <property type="entry name" value="ARM repeat"/>
    <property type="match status" value="1"/>
</dbReference>
<organism evidence="4">
    <name type="scientific">Rhodotorula toruloides</name>
    <name type="common">Yeast</name>
    <name type="synonym">Rhodosporidium toruloides</name>
    <dbReference type="NCBI Taxonomy" id="5286"/>
    <lineage>
        <taxon>Eukaryota</taxon>
        <taxon>Fungi</taxon>
        <taxon>Dikarya</taxon>
        <taxon>Basidiomycota</taxon>
        <taxon>Pucciniomycotina</taxon>
        <taxon>Microbotryomycetes</taxon>
        <taxon>Sporidiobolales</taxon>
        <taxon>Sporidiobolaceae</taxon>
        <taxon>Rhodotorula</taxon>
    </lineage>
</organism>
<evidence type="ECO:0000256" key="1">
    <source>
        <dbReference type="ARBA" id="ARBA00007797"/>
    </source>
</evidence>
<dbReference type="EMBL" id="LK052949">
    <property type="protein sequence ID" value="CDR47367.1"/>
    <property type="molecule type" value="Genomic_DNA"/>
</dbReference>
<feature type="compositionally biased region" description="Acidic residues" evidence="2">
    <location>
        <begin position="1032"/>
        <end position="1064"/>
    </location>
</feature>
<feature type="compositionally biased region" description="Basic and acidic residues" evidence="2">
    <location>
        <begin position="146"/>
        <end position="199"/>
    </location>
</feature>
<name>A0A061BDC5_RHOTO</name>
<feature type="region of interest" description="Disordered" evidence="2">
    <location>
        <begin position="104"/>
        <end position="207"/>
    </location>
</feature>
<feature type="region of interest" description="Disordered" evidence="2">
    <location>
        <begin position="580"/>
        <end position="625"/>
    </location>
</feature>
<feature type="compositionally biased region" description="Low complexity" evidence="2">
    <location>
        <begin position="12"/>
        <end position="23"/>
    </location>
</feature>
<feature type="compositionally biased region" description="Basic residues" evidence="2">
    <location>
        <begin position="1127"/>
        <end position="1139"/>
    </location>
</feature>
<reference evidence="4" key="1">
    <citation type="journal article" date="2014" name="Genome Announc.">
        <title>Draft genome sequence of Rhodosporidium toruloides CECT1137, an oleaginous yeast of biotechnological interest.</title>
        <authorList>
            <person name="Morin N."/>
            <person name="Calcas X."/>
            <person name="Devillers H."/>
            <person name="Durrens P."/>
            <person name="Sherman D.J."/>
            <person name="Nicaud J.-M."/>
            <person name="Neuveglise C."/>
        </authorList>
    </citation>
    <scope>NUCLEOTIDE SEQUENCE</scope>
    <source>
        <strain evidence="4">CECT1137</strain>
    </source>
</reference>
<dbReference type="GO" id="GO:0005634">
    <property type="term" value="C:nucleus"/>
    <property type="evidence" value="ECO:0007669"/>
    <property type="project" value="TreeGrafter"/>
</dbReference>
<feature type="domain" description="CCAAT-binding factor" evidence="3">
    <location>
        <begin position="675"/>
        <end position="841"/>
    </location>
</feature>
<feature type="compositionally biased region" description="Basic and acidic residues" evidence="2">
    <location>
        <begin position="30"/>
        <end position="57"/>
    </location>
</feature>
<feature type="compositionally biased region" description="Acidic residues" evidence="2">
    <location>
        <begin position="113"/>
        <end position="141"/>
    </location>
</feature>
<feature type="region of interest" description="Disordered" evidence="2">
    <location>
        <begin position="948"/>
        <end position="1140"/>
    </location>
</feature>
<dbReference type="InterPro" id="IPR005612">
    <property type="entry name" value="CCAAT-binding_factor"/>
</dbReference>
<evidence type="ECO:0000259" key="3">
    <source>
        <dbReference type="Pfam" id="PF03914"/>
    </source>
</evidence>
<dbReference type="InterPro" id="IPR016024">
    <property type="entry name" value="ARM-type_fold"/>
</dbReference>
<proteinExistence type="inferred from homology"/>
<dbReference type="OrthoDB" id="28947at2759"/>
<feature type="compositionally biased region" description="Acidic residues" evidence="2">
    <location>
        <begin position="63"/>
        <end position="86"/>
    </location>
</feature>